<dbReference type="STRING" id="414684.RC1_3240"/>
<gene>
    <name evidence="2" type="ordered locus">RC1_3240</name>
</gene>
<sequence>MILNLILLLVFVLALVQFAVTLRRMEGDRADRHRATARLEGEHRALKEVCGEVQLRQAQADAAITEAEAELTRLKELRADAEAELHAAQQTPRQRLHMIDRAGLVHQRLWEVTVVNDGQGSLRAGPPPAQAGDWAAGRICLIGAATERDARHRIETRFPSAQGYRIIGVQRFRRG</sequence>
<dbReference type="RefSeq" id="WP_012568381.1">
    <property type="nucleotide sequence ID" value="NC_011420.2"/>
</dbReference>
<feature type="coiled-coil region" evidence="1">
    <location>
        <begin position="57"/>
        <end position="91"/>
    </location>
</feature>
<dbReference type="OrthoDB" id="7352328at2"/>
<accession>B6IWC8</accession>
<evidence type="ECO:0000313" key="2">
    <source>
        <dbReference type="EMBL" id="ACJ00602.1"/>
    </source>
</evidence>
<keyword evidence="3" id="KW-1185">Reference proteome</keyword>
<organism evidence="2 3">
    <name type="scientific">Rhodospirillum centenum (strain ATCC 51521 / SW)</name>
    <dbReference type="NCBI Taxonomy" id="414684"/>
    <lineage>
        <taxon>Bacteria</taxon>
        <taxon>Pseudomonadati</taxon>
        <taxon>Pseudomonadota</taxon>
        <taxon>Alphaproteobacteria</taxon>
        <taxon>Rhodospirillales</taxon>
        <taxon>Rhodospirillaceae</taxon>
        <taxon>Rhodospirillum</taxon>
    </lineage>
</organism>
<keyword evidence="1" id="KW-0175">Coiled coil</keyword>
<dbReference type="EMBL" id="CP000613">
    <property type="protein sequence ID" value="ACJ00602.1"/>
    <property type="molecule type" value="Genomic_DNA"/>
</dbReference>
<protein>
    <submittedName>
        <fullName evidence="2">Uncharacterized protein</fullName>
    </submittedName>
</protein>
<dbReference type="Proteomes" id="UP000001591">
    <property type="component" value="Chromosome"/>
</dbReference>
<dbReference type="HOGENOM" id="CLU_1531352_0_0_5"/>
<dbReference type="KEGG" id="rce:RC1_3240"/>
<evidence type="ECO:0000313" key="3">
    <source>
        <dbReference type="Proteomes" id="UP000001591"/>
    </source>
</evidence>
<proteinExistence type="predicted"/>
<name>B6IWC8_RHOCS</name>
<dbReference type="AlphaFoldDB" id="B6IWC8"/>
<evidence type="ECO:0000256" key="1">
    <source>
        <dbReference type="SAM" id="Coils"/>
    </source>
</evidence>
<reference evidence="2 3" key="1">
    <citation type="journal article" date="2010" name="BMC Genomics">
        <title>Metabolic flexibility revealed in the genome of the cyst-forming alpha-1 proteobacterium Rhodospirillum centenum.</title>
        <authorList>
            <person name="Lu Y.K."/>
            <person name="Marden J."/>
            <person name="Han M."/>
            <person name="Swingley W.D."/>
            <person name="Mastrian S.D."/>
            <person name="Chowdhury S.R."/>
            <person name="Hao J."/>
            <person name="Helmy T."/>
            <person name="Kim S."/>
            <person name="Kurdoglu A.A."/>
            <person name="Matthies H.J."/>
            <person name="Rollo D."/>
            <person name="Stothard P."/>
            <person name="Blankenship R.E."/>
            <person name="Bauer C.E."/>
            <person name="Touchman J.W."/>
        </authorList>
    </citation>
    <scope>NUCLEOTIDE SEQUENCE [LARGE SCALE GENOMIC DNA]</scope>
    <source>
        <strain evidence="3">ATCC 51521 / SW</strain>
    </source>
</reference>